<dbReference type="AlphaFoldDB" id="A0AAD5SNM9"/>
<feature type="non-terminal residue" evidence="1">
    <location>
        <position position="191"/>
    </location>
</feature>
<gene>
    <name evidence="1" type="ORF">HK100_010952</name>
</gene>
<keyword evidence="2" id="KW-1185">Reference proteome</keyword>
<proteinExistence type="predicted"/>
<sequence>MLNSLDSLNLDSEWRGTSPDIFDETSIPEKLETTKKTVDKNSKFAGLMLIGIAVLEKKYAVAIHTPQLGKKNKCGRGKSWDRAKTCANKISTSLSETLQRLKSVWDSNLPPSKTAWQDKSPHQQWWYDSASAIASVLETGISRILGLEIEDVTLAMVHYFVAAVKEFERIKVQVDNAYLKKICHAVKYLNR</sequence>
<name>A0AAD5SNM9_9FUNG</name>
<comment type="caution">
    <text evidence="1">The sequence shown here is derived from an EMBL/GenBank/DDBJ whole genome shotgun (WGS) entry which is preliminary data.</text>
</comment>
<organism evidence="1 2">
    <name type="scientific">Physocladia obscura</name>
    <dbReference type="NCBI Taxonomy" id="109957"/>
    <lineage>
        <taxon>Eukaryota</taxon>
        <taxon>Fungi</taxon>
        <taxon>Fungi incertae sedis</taxon>
        <taxon>Chytridiomycota</taxon>
        <taxon>Chytridiomycota incertae sedis</taxon>
        <taxon>Chytridiomycetes</taxon>
        <taxon>Chytridiales</taxon>
        <taxon>Chytriomycetaceae</taxon>
        <taxon>Physocladia</taxon>
    </lineage>
</organism>
<dbReference type="EMBL" id="JADGJH010006270">
    <property type="protein sequence ID" value="KAJ3077670.1"/>
    <property type="molecule type" value="Genomic_DNA"/>
</dbReference>
<protein>
    <submittedName>
        <fullName evidence="1">Uncharacterized protein</fullName>
    </submittedName>
</protein>
<reference evidence="1" key="1">
    <citation type="submission" date="2020-05" db="EMBL/GenBank/DDBJ databases">
        <title>Phylogenomic resolution of chytrid fungi.</title>
        <authorList>
            <person name="Stajich J.E."/>
            <person name="Amses K."/>
            <person name="Simmons R."/>
            <person name="Seto K."/>
            <person name="Myers J."/>
            <person name="Bonds A."/>
            <person name="Quandt C.A."/>
            <person name="Barry K."/>
            <person name="Liu P."/>
            <person name="Grigoriev I."/>
            <person name="Longcore J.E."/>
            <person name="James T.Y."/>
        </authorList>
    </citation>
    <scope>NUCLEOTIDE SEQUENCE</scope>
    <source>
        <strain evidence="1">JEL0513</strain>
    </source>
</reference>
<accession>A0AAD5SNM9</accession>
<evidence type="ECO:0000313" key="2">
    <source>
        <dbReference type="Proteomes" id="UP001211907"/>
    </source>
</evidence>
<evidence type="ECO:0000313" key="1">
    <source>
        <dbReference type="EMBL" id="KAJ3077670.1"/>
    </source>
</evidence>
<dbReference type="Proteomes" id="UP001211907">
    <property type="component" value="Unassembled WGS sequence"/>
</dbReference>